<reference evidence="2 3" key="1">
    <citation type="journal article" date="2008" name="Nature">
        <title>The genome of Laccaria bicolor provides insights into mycorrhizal symbiosis.</title>
        <authorList>
            <person name="Martin F."/>
            <person name="Aerts A."/>
            <person name="Ahren D."/>
            <person name="Brun A."/>
            <person name="Danchin E.G.J."/>
            <person name="Duchaussoy F."/>
            <person name="Gibon J."/>
            <person name="Kohler A."/>
            <person name="Lindquist E."/>
            <person name="Pereda V."/>
            <person name="Salamov A."/>
            <person name="Shapiro H.J."/>
            <person name="Wuyts J."/>
            <person name="Blaudez D."/>
            <person name="Buee M."/>
            <person name="Brokstein P."/>
            <person name="Canbaeck B."/>
            <person name="Cohen D."/>
            <person name="Courty P.E."/>
            <person name="Coutinho P.M."/>
            <person name="Delaruelle C."/>
            <person name="Detter J.C."/>
            <person name="Deveau A."/>
            <person name="DiFazio S."/>
            <person name="Duplessis S."/>
            <person name="Fraissinet-Tachet L."/>
            <person name="Lucic E."/>
            <person name="Frey-Klett P."/>
            <person name="Fourrey C."/>
            <person name="Feussner I."/>
            <person name="Gay G."/>
            <person name="Grimwood J."/>
            <person name="Hoegger P.J."/>
            <person name="Jain P."/>
            <person name="Kilaru S."/>
            <person name="Labbe J."/>
            <person name="Lin Y.C."/>
            <person name="Legue V."/>
            <person name="Le Tacon F."/>
            <person name="Marmeisse R."/>
            <person name="Melayah D."/>
            <person name="Montanini B."/>
            <person name="Muratet M."/>
            <person name="Nehls U."/>
            <person name="Niculita-Hirzel H."/>
            <person name="Oudot-Le Secq M.P."/>
            <person name="Peter M."/>
            <person name="Quesneville H."/>
            <person name="Rajashekar B."/>
            <person name="Reich M."/>
            <person name="Rouhier N."/>
            <person name="Schmutz J."/>
            <person name="Yin T."/>
            <person name="Chalot M."/>
            <person name="Henrissat B."/>
            <person name="Kuees U."/>
            <person name="Lucas S."/>
            <person name="Van de Peer Y."/>
            <person name="Podila G.K."/>
            <person name="Polle A."/>
            <person name="Pukkila P.J."/>
            <person name="Richardson P.M."/>
            <person name="Rouze P."/>
            <person name="Sanders I.R."/>
            <person name="Stajich J.E."/>
            <person name="Tunlid A."/>
            <person name="Tuskan G."/>
            <person name="Grigoriev I.V."/>
        </authorList>
    </citation>
    <scope>NUCLEOTIDE SEQUENCE [LARGE SCALE GENOMIC DNA]</scope>
    <source>
        <strain evidence="3">S238N-H82 / ATCC MYA-4686</strain>
    </source>
</reference>
<evidence type="ECO:0000313" key="3">
    <source>
        <dbReference type="Proteomes" id="UP000001194"/>
    </source>
</evidence>
<feature type="region of interest" description="Disordered" evidence="1">
    <location>
        <begin position="150"/>
        <end position="192"/>
    </location>
</feature>
<keyword evidence="3" id="KW-1185">Reference proteome</keyword>
<dbReference type="AlphaFoldDB" id="B0DGW1"/>
<dbReference type="HOGENOM" id="CLU_930874_0_0_1"/>
<name>B0DGW1_LACBS</name>
<dbReference type="GeneID" id="6078737"/>
<evidence type="ECO:0000256" key="1">
    <source>
        <dbReference type="SAM" id="MobiDB-lite"/>
    </source>
</evidence>
<organism evidence="3">
    <name type="scientific">Laccaria bicolor (strain S238N-H82 / ATCC MYA-4686)</name>
    <name type="common">Bicoloured deceiver</name>
    <name type="synonym">Laccaria laccata var. bicolor</name>
    <dbReference type="NCBI Taxonomy" id="486041"/>
    <lineage>
        <taxon>Eukaryota</taxon>
        <taxon>Fungi</taxon>
        <taxon>Dikarya</taxon>
        <taxon>Basidiomycota</taxon>
        <taxon>Agaricomycotina</taxon>
        <taxon>Agaricomycetes</taxon>
        <taxon>Agaricomycetidae</taxon>
        <taxon>Agaricales</taxon>
        <taxon>Agaricineae</taxon>
        <taxon>Hydnangiaceae</taxon>
        <taxon>Laccaria</taxon>
    </lineage>
</organism>
<dbReference type="OrthoDB" id="3110925at2759"/>
<accession>B0DGW1</accession>
<dbReference type="Proteomes" id="UP000001194">
    <property type="component" value="Unassembled WGS sequence"/>
</dbReference>
<feature type="compositionally biased region" description="Low complexity" evidence="1">
    <location>
        <begin position="108"/>
        <end position="129"/>
    </location>
</feature>
<dbReference type="EMBL" id="DS547109">
    <property type="protein sequence ID" value="EDR06344.1"/>
    <property type="molecule type" value="Genomic_DNA"/>
</dbReference>
<feature type="region of interest" description="Disordered" evidence="1">
    <location>
        <begin position="94"/>
        <end position="130"/>
    </location>
</feature>
<dbReference type="KEGG" id="lbc:LACBIDRAFT_329044"/>
<protein>
    <submittedName>
        <fullName evidence="2">Predicted protein</fullName>
    </submittedName>
</protein>
<feature type="region of interest" description="Disordered" evidence="1">
    <location>
        <begin position="245"/>
        <end position="270"/>
    </location>
</feature>
<evidence type="ECO:0000313" key="2">
    <source>
        <dbReference type="EMBL" id="EDR06344.1"/>
    </source>
</evidence>
<sequence>MIAAERITHCLDHRRYRLSQPRQTQILNRYTSKSWGNIPQFVWDHPETQKAYHGLDKNSRRPWRITLEIPQGNPPSLVPLTIPTSPADHRTLSAANAIPSGSPFTSHTPSTAYPSPLSATTPSAASHTPQTVHLEPPEVAVSFASSSTALYAPNTHPPTIPPLPERKRGCPKGSAKIKPLVSGTPSRHEGPSFQAPCCQNYQMHRSRRVSNVATIRHKPVATTMTNDMLIVVVIIVTTMNDHDTTTRPCNNHGRTKAHDETRPLLNKQGPRRHCDDACRRNCPRQFRIPFSMVIFLNYP</sequence>
<proteinExistence type="predicted"/>
<dbReference type="InParanoid" id="B0DGW1"/>
<gene>
    <name evidence="2" type="ORF">LACBIDRAFT_329044</name>
</gene>
<dbReference type="RefSeq" id="XP_001883205.1">
    <property type="nucleotide sequence ID" value="XM_001883170.1"/>
</dbReference>